<dbReference type="InterPro" id="IPR050483">
    <property type="entry name" value="CoA-transferase_III_domain"/>
</dbReference>
<name>X1LLQ8_9ZZZZ</name>
<evidence type="ECO:0000256" key="1">
    <source>
        <dbReference type="ARBA" id="ARBA00022679"/>
    </source>
</evidence>
<dbReference type="PANTHER" id="PTHR48207">
    <property type="entry name" value="SUCCINATE--HYDROXYMETHYLGLUTARATE COA-TRANSFERASE"/>
    <property type="match status" value="1"/>
</dbReference>
<dbReference type="EMBL" id="BARV01007065">
    <property type="protein sequence ID" value="GAI03345.1"/>
    <property type="molecule type" value="Genomic_DNA"/>
</dbReference>
<evidence type="ECO:0008006" key="3">
    <source>
        <dbReference type="Google" id="ProtNLM"/>
    </source>
</evidence>
<sequence length="309" mass="34155">MATPLDGIKVLELSIAQFGPHCGTMLADLGADVIKVEPLTGEMSRGVPWPHETKGINSYFLAHNRGKRGIALDYTQEKGREIVYKLAERADVFLTNYRLGTMERHGLDYDTLKGLNPRIIYARGTPFGPRGDKAYWPGFDLLGAATSGLMTTTRWDDETRPHPIGAAICDQVGSMLLAYAIVTALFVRERTAVGQLVDVSLFGAMLCLQSWEVDSASINNALVPQAGRGHPYIRGLWSVFEAKDGWIAIAGVRQDVWHGFCEVVGIQHLENDPRFDNDLTRSLRRGSSLKLRWRQDSTVLSSISPSSPQ</sequence>
<comment type="caution">
    <text evidence="2">The sequence shown here is derived from an EMBL/GenBank/DDBJ whole genome shotgun (WGS) entry which is preliminary data.</text>
</comment>
<dbReference type="AlphaFoldDB" id="X1LLQ8"/>
<protein>
    <recommendedName>
        <fullName evidence="3">CoA transferase</fullName>
    </recommendedName>
</protein>
<dbReference type="PANTHER" id="PTHR48207:SF3">
    <property type="entry name" value="SUCCINATE--HYDROXYMETHYLGLUTARATE COA-TRANSFERASE"/>
    <property type="match status" value="1"/>
</dbReference>
<evidence type="ECO:0000313" key="2">
    <source>
        <dbReference type="EMBL" id="GAI03345.1"/>
    </source>
</evidence>
<dbReference type="InterPro" id="IPR023606">
    <property type="entry name" value="CoA-Trfase_III_dom_1_sf"/>
</dbReference>
<dbReference type="SUPFAM" id="SSF89796">
    <property type="entry name" value="CoA-transferase family III (CaiB/BaiF)"/>
    <property type="match status" value="1"/>
</dbReference>
<dbReference type="Gene3D" id="3.40.50.10540">
    <property type="entry name" value="Crotonobetainyl-coa:carnitine coa-transferase, domain 1"/>
    <property type="match status" value="1"/>
</dbReference>
<keyword evidence="1" id="KW-0808">Transferase</keyword>
<dbReference type="InterPro" id="IPR003673">
    <property type="entry name" value="CoA-Trfase_fam_III"/>
</dbReference>
<reference evidence="2" key="1">
    <citation type="journal article" date="2014" name="Front. Microbiol.">
        <title>High frequency of phylogenetically diverse reductive dehalogenase-homologous genes in deep subseafloor sedimentary metagenomes.</title>
        <authorList>
            <person name="Kawai M."/>
            <person name="Futagami T."/>
            <person name="Toyoda A."/>
            <person name="Takaki Y."/>
            <person name="Nishi S."/>
            <person name="Hori S."/>
            <person name="Arai W."/>
            <person name="Tsubouchi T."/>
            <person name="Morono Y."/>
            <person name="Uchiyama I."/>
            <person name="Ito T."/>
            <person name="Fujiyama A."/>
            <person name="Inagaki F."/>
            <person name="Takami H."/>
        </authorList>
    </citation>
    <scope>NUCLEOTIDE SEQUENCE</scope>
    <source>
        <strain evidence="2">Expedition CK06-06</strain>
    </source>
</reference>
<proteinExistence type="predicted"/>
<dbReference type="Gene3D" id="3.30.1540.10">
    <property type="entry name" value="formyl-coa transferase, domain 3"/>
    <property type="match status" value="1"/>
</dbReference>
<dbReference type="GO" id="GO:0008410">
    <property type="term" value="F:CoA-transferase activity"/>
    <property type="evidence" value="ECO:0007669"/>
    <property type="project" value="TreeGrafter"/>
</dbReference>
<dbReference type="Pfam" id="PF02515">
    <property type="entry name" value="CoA_transf_3"/>
    <property type="match status" value="1"/>
</dbReference>
<gene>
    <name evidence="2" type="ORF">S06H3_14443</name>
</gene>
<organism evidence="2">
    <name type="scientific">marine sediment metagenome</name>
    <dbReference type="NCBI Taxonomy" id="412755"/>
    <lineage>
        <taxon>unclassified sequences</taxon>
        <taxon>metagenomes</taxon>
        <taxon>ecological metagenomes</taxon>
    </lineage>
</organism>
<accession>X1LLQ8</accession>
<dbReference type="InterPro" id="IPR044855">
    <property type="entry name" value="CoA-Trfase_III_dom3_sf"/>
</dbReference>